<evidence type="ECO:0000313" key="2">
    <source>
        <dbReference type="EMBL" id="OXA41093.1"/>
    </source>
</evidence>
<name>A0A226D7H4_FOLCA</name>
<gene>
    <name evidence="2" type="ORF">Fcan01_23946</name>
</gene>
<proteinExistence type="predicted"/>
<keyword evidence="1" id="KW-0472">Membrane</keyword>
<keyword evidence="1" id="KW-1133">Transmembrane helix</keyword>
<keyword evidence="3" id="KW-1185">Reference proteome</keyword>
<feature type="transmembrane region" description="Helical" evidence="1">
    <location>
        <begin position="222"/>
        <end position="241"/>
    </location>
</feature>
<evidence type="ECO:0000313" key="3">
    <source>
        <dbReference type="Proteomes" id="UP000198287"/>
    </source>
</evidence>
<dbReference type="AlphaFoldDB" id="A0A226D7H4"/>
<dbReference type="EMBL" id="LNIX01000030">
    <property type="protein sequence ID" value="OXA41093.1"/>
    <property type="molecule type" value="Genomic_DNA"/>
</dbReference>
<sequence>MGNSDLDAIRIFVMFYNTFIIPIFVQTSVIIGFGPDLFCQVLNPIVEFGVKIRALGNIGHQVPQNKKLETFFQRAIQVSPLILPFMITILVWLSIDPFYVFEKASTYEEFEFIIIPARILTLIWVTEAIAASIWCLTTAALIILASSTQILARCGKILEKTPNSKRKTRIIKIYKELQIWNRYINQNFAYYAIPPIVFFGSCTLICTNYFTMKFPGRIPWIAYWIAPWTSIFGFSMMMMVLPEATMLWDRSVRFLGILKGRCYSKYEVRLCHSLAKVAMEVGPFGQFTKSWKMAIVWNIANYTMNVLLAF</sequence>
<feature type="transmembrane region" description="Helical" evidence="1">
    <location>
        <begin position="75"/>
        <end position="95"/>
    </location>
</feature>
<dbReference type="Proteomes" id="UP000198287">
    <property type="component" value="Unassembled WGS sequence"/>
</dbReference>
<keyword evidence="1" id="KW-0812">Transmembrane</keyword>
<comment type="caution">
    <text evidence="2">The sequence shown here is derived from an EMBL/GenBank/DDBJ whole genome shotgun (WGS) entry which is preliminary data.</text>
</comment>
<feature type="transmembrane region" description="Helical" evidence="1">
    <location>
        <begin position="12"/>
        <end position="34"/>
    </location>
</feature>
<accession>A0A226D7H4</accession>
<protein>
    <submittedName>
        <fullName evidence="2">Uncharacterized protein</fullName>
    </submittedName>
</protein>
<feature type="transmembrane region" description="Helical" evidence="1">
    <location>
        <begin position="131"/>
        <end position="152"/>
    </location>
</feature>
<organism evidence="2 3">
    <name type="scientific">Folsomia candida</name>
    <name type="common">Springtail</name>
    <dbReference type="NCBI Taxonomy" id="158441"/>
    <lineage>
        <taxon>Eukaryota</taxon>
        <taxon>Metazoa</taxon>
        <taxon>Ecdysozoa</taxon>
        <taxon>Arthropoda</taxon>
        <taxon>Hexapoda</taxon>
        <taxon>Collembola</taxon>
        <taxon>Entomobryomorpha</taxon>
        <taxon>Isotomoidea</taxon>
        <taxon>Isotomidae</taxon>
        <taxon>Proisotominae</taxon>
        <taxon>Folsomia</taxon>
    </lineage>
</organism>
<reference evidence="2 3" key="1">
    <citation type="submission" date="2015-12" db="EMBL/GenBank/DDBJ databases">
        <title>The genome of Folsomia candida.</title>
        <authorList>
            <person name="Faddeeva A."/>
            <person name="Derks M.F."/>
            <person name="Anvar Y."/>
            <person name="Smit S."/>
            <person name="Van Straalen N."/>
            <person name="Roelofs D."/>
        </authorList>
    </citation>
    <scope>NUCLEOTIDE SEQUENCE [LARGE SCALE GENOMIC DNA]</scope>
    <source>
        <strain evidence="2 3">VU population</strain>
        <tissue evidence="2">Whole body</tissue>
    </source>
</reference>
<evidence type="ECO:0000256" key="1">
    <source>
        <dbReference type="SAM" id="Phobius"/>
    </source>
</evidence>
<feature type="transmembrane region" description="Helical" evidence="1">
    <location>
        <begin position="188"/>
        <end position="210"/>
    </location>
</feature>